<organism evidence="1 2">
    <name type="scientific">Panagrellus redivivus</name>
    <name type="common">Microworm</name>
    <dbReference type="NCBI Taxonomy" id="6233"/>
    <lineage>
        <taxon>Eukaryota</taxon>
        <taxon>Metazoa</taxon>
        <taxon>Ecdysozoa</taxon>
        <taxon>Nematoda</taxon>
        <taxon>Chromadorea</taxon>
        <taxon>Rhabditida</taxon>
        <taxon>Tylenchina</taxon>
        <taxon>Panagrolaimomorpha</taxon>
        <taxon>Panagrolaimoidea</taxon>
        <taxon>Panagrolaimidae</taxon>
        <taxon>Panagrellus</taxon>
    </lineage>
</organism>
<name>A0A7E4VN99_PANRE</name>
<dbReference type="Proteomes" id="UP000492821">
    <property type="component" value="Unassembled WGS sequence"/>
</dbReference>
<reference evidence="1" key="1">
    <citation type="journal article" date="2013" name="Genetics">
        <title>The draft genome and transcriptome of Panagrellus redivivus are shaped by the harsh demands of a free-living lifestyle.</title>
        <authorList>
            <person name="Srinivasan J."/>
            <person name="Dillman A.R."/>
            <person name="Macchietto M.G."/>
            <person name="Heikkinen L."/>
            <person name="Lakso M."/>
            <person name="Fracchia K.M."/>
            <person name="Antoshechkin I."/>
            <person name="Mortazavi A."/>
            <person name="Wong G."/>
            <person name="Sternberg P.W."/>
        </authorList>
    </citation>
    <scope>NUCLEOTIDE SEQUENCE [LARGE SCALE GENOMIC DNA]</scope>
    <source>
        <strain evidence="1">MT8872</strain>
    </source>
</reference>
<evidence type="ECO:0000313" key="1">
    <source>
        <dbReference type="Proteomes" id="UP000492821"/>
    </source>
</evidence>
<evidence type="ECO:0000313" key="2">
    <source>
        <dbReference type="WBParaSite" id="Pan_g23263.t1"/>
    </source>
</evidence>
<reference evidence="2" key="2">
    <citation type="submission" date="2020-10" db="UniProtKB">
        <authorList>
            <consortium name="WormBaseParasite"/>
        </authorList>
    </citation>
    <scope>IDENTIFICATION</scope>
</reference>
<dbReference type="WBParaSite" id="Pan_g23263.t1">
    <property type="protein sequence ID" value="Pan_g23263.t1"/>
    <property type="gene ID" value="Pan_g23263"/>
</dbReference>
<keyword evidence="1" id="KW-1185">Reference proteome</keyword>
<sequence length="88" mass="9457">MGSMRERHDGKDVAQCHFSGNDGRNWEVGNWSTGHGHPRMGLTDWQRHGFMDEGMQLGRPSAGVNKCELSATGTLSSSVTSAASPQGL</sequence>
<proteinExistence type="predicted"/>
<accession>A0A7E4VN99</accession>
<protein>
    <submittedName>
        <fullName evidence="2">Uncharacterized protein</fullName>
    </submittedName>
</protein>
<dbReference type="AlphaFoldDB" id="A0A7E4VN99"/>